<name>A0A2U9BUS0_SCOMX</name>
<evidence type="ECO:0000259" key="2">
    <source>
        <dbReference type="Pfam" id="PF22215"/>
    </source>
</evidence>
<sequence length="166" mass="19631">MEVIKPFWTVYNLFDRMKNNDQQCPHILQRMKALEKLVLFIEHDMPEQLPDDVKEALEKLSKTVASAGLQITKFMETHKLNQMVKASDYRSEFESLNKSLTDSFVTLSVALHVHQEKKLDDQEIKLAKQEWRLAEQENKIAEQEDILQRVESKLDYQNRGYYCILQ</sequence>
<dbReference type="AlphaFoldDB" id="A0A2U9BUS0"/>
<dbReference type="Gene3D" id="1.20.930.20">
    <property type="entry name" value="Adaptor protein Cbl, N-terminal domain"/>
    <property type="match status" value="1"/>
</dbReference>
<dbReference type="Proteomes" id="UP000438429">
    <property type="component" value="Unassembled WGS sequence"/>
</dbReference>
<feature type="domain" description="Mixed lineage kinase" evidence="2">
    <location>
        <begin position="9"/>
        <end position="124"/>
    </location>
</feature>
<evidence type="ECO:0000313" key="3">
    <source>
        <dbReference type="EMBL" id="AWP07954.1"/>
    </source>
</evidence>
<gene>
    <name evidence="4" type="ORF">F2P81_006389</name>
    <name evidence="3" type="ORF">SMAX5B_001267</name>
</gene>
<keyword evidence="3" id="KW-0418">Kinase</keyword>
<dbReference type="Proteomes" id="UP000246464">
    <property type="component" value="Chromosome 10"/>
</dbReference>
<dbReference type="InterPro" id="IPR054000">
    <property type="entry name" value="MLKL_N"/>
</dbReference>
<feature type="coiled-coil region" evidence="1">
    <location>
        <begin position="119"/>
        <end position="153"/>
    </location>
</feature>
<dbReference type="InterPro" id="IPR059179">
    <property type="entry name" value="MLKL-like_MCAfunc"/>
</dbReference>
<dbReference type="EMBL" id="CP026252">
    <property type="protein sequence ID" value="AWP07954.1"/>
    <property type="molecule type" value="Genomic_DNA"/>
</dbReference>
<evidence type="ECO:0000313" key="4">
    <source>
        <dbReference type="EMBL" id="KAF0040491.1"/>
    </source>
</evidence>
<evidence type="ECO:0000313" key="5">
    <source>
        <dbReference type="Proteomes" id="UP000246464"/>
    </source>
</evidence>
<organism evidence="3 5">
    <name type="scientific">Scophthalmus maximus</name>
    <name type="common">Turbot</name>
    <name type="synonym">Psetta maxima</name>
    <dbReference type="NCBI Taxonomy" id="52904"/>
    <lineage>
        <taxon>Eukaryota</taxon>
        <taxon>Metazoa</taxon>
        <taxon>Chordata</taxon>
        <taxon>Craniata</taxon>
        <taxon>Vertebrata</taxon>
        <taxon>Euteleostomi</taxon>
        <taxon>Actinopterygii</taxon>
        <taxon>Neopterygii</taxon>
        <taxon>Teleostei</taxon>
        <taxon>Neoteleostei</taxon>
        <taxon>Acanthomorphata</taxon>
        <taxon>Carangaria</taxon>
        <taxon>Pleuronectiformes</taxon>
        <taxon>Pleuronectoidei</taxon>
        <taxon>Scophthalmidae</taxon>
        <taxon>Scophthalmus</taxon>
    </lineage>
</organism>
<evidence type="ECO:0000256" key="1">
    <source>
        <dbReference type="SAM" id="Coils"/>
    </source>
</evidence>
<dbReference type="InterPro" id="IPR036537">
    <property type="entry name" value="Adaptor_Cbl_N_dom_sf"/>
</dbReference>
<keyword evidence="1" id="KW-0175">Coiled coil</keyword>
<reference evidence="4 6" key="2">
    <citation type="submission" date="2019-06" db="EMBL/GenBank/DDBJ databases">
        <title>Draft genomes of female and male turbot (Scophthalmus maximus).</title>
        <authorList>
            <person name="Xu H."/>
            <person name="Xu X.-W."/>
            <person name="Shao C."/>
            <person name="Chen S."/>
        </authorList>
    </citation>
    <scope>NUCLEOTIDE SEQUENCE [LARGE SCALE GENOMIC DNA]</scope>
    <source>
        <strain evidence="4">Ysfricsl-2016a</strain>
        <tissue evidence="4">Blood</tissue>
    </source>
</reference>
<dbReference type="GO" id="GO:0007166">
    <property type="term" value="P:cell surface receptor signaling pathway"/>
    <property type="evidence" value="ECO:0007669"/>
    <property type="project" value="InterPro"/>
</dbReference>
<keyword evidence="3" id="KW-0808">Transferase</keyword>
<dbReference type="CDD" id="cd21037">
    <property type="entry name" value="MLKL_NTD"/>
    <property type="match status" value="1"/>
</dbReference>
<proteinExistence type="predicted"/>
<dbReference type="GO" id="GO:0016301">
    <property type="term" value="F:kinase activity"/>
    <property type="evidence" value="ECO:0007669"/>
    <property type="project" value="UniProtKB-KW"/>
</dbReference>
<evidence type="ECO:0000313" key="6">
    <source>
        <dbReference type="Proteomes" id="UP000438429"/>
    </source>
</evidence>
<accession>A0A2U9BUS0</accession>
<dbReference type="EMBL" id="VEVO01000006">
    <property type="protein sequence ID" value="KAF0040491.1"/>
    <property type="molecule type" value="Genomic_DNA"/>
</dbReference>
<protein>
    <submittedName>
        <fullName evidence="3">Putative mixed lineage kinase domain-like protein-like</fullName>
    </submittedName>
</protein>
<reference evidence="3 5" key="1">
    <citation type="submission" date="2017-12" db="EMBL/GenBank/DDBJ databases">
        <title>Integrating genomic resources of turbot (Scophthalmus maximus) in depth evaluation of genetic and physical mapping variation across individuals.</title>
        <authorList>
            <person name="Martinez P."/>
        </authorList>
    </citation>
    <scope>NUCLEOTIDE SEQUENCE [LARGE SCALE GENOMIC DNA]</scope>
</reference>
<keyword evidence="5" id="KW-1185">Reference proteome</keyword>
<dbReference type="Pfam" id="PF22215">
    <property type="entry name" value="MLKL_N"/>
    <property type="match status" value="1"/>
</dbReference>